<geneLocation type="plasmid" evidence="1 2">
    <name>pC</name>
</geneLocation>
<dbReference type="EMBL" id="CP083242">
    <property type="protein sequence ID" value="UOK73841.1"/>
    <property type="molecule type" value="Genomic_DNA"/>
</dbReference>
<dbReference type="Proteomes" id="UP000831684">
    <property type="component" value="Plasmid pC"/>
</dbReference>
<name>A0A9E6ZY75_9HYPH</name>
<proteinExistence type="predicted"/>
<sequence length="302" mass="32982">MSTPPPPIMRFIEKVDAAHKVFRSVLGAAIPDQVFTERAVTISDDGQRLYEFTGNNRVLAEAVLGVDFPRAAGPIELDHYTTLTGLKDIVASRQIHLRAVATYLHEGEFATFAQEHGLQGYFDDNGRGKQVLEDLSDNLFFISLTRPDNPDKATLWDAFANEGRGVRLRLRVTPTPVGDLRTMSYQTGHPTALKQINDALASEGLVYTPWTISRICAFYLPLGYRVEREVRLLVKRHEGGVDRTIQRGLHTVWPVALAAPGATTGDPACEIELVEVTAGPRCMATAVQAALAGGVYAGVVVS</sequence>
<keyword evidence="1" id="KW-0614">Plasmid</keyword>
<organism evidence="1 2">
    <name type="scientific">Ancylobacter polymorphus</name>
    <dbReference type="NCBI Taxonomy" id="223390"/>
    <lineage>
        <taxon>Bacteria</taxon>
        <taxon>Pseudomonadati</taxon>
        <taxon>Pseudomonadota</taxon>
        <taxon>Alphaproteobacteria</taxon>
        <taxon>Hyphomicrobiales</taxon>
        <taxon>Xanthobacteraceae</taxon>
        <taxon>Ancylobacter</taxon>
    </lineage>
</organism>
<dbReference type="AlphaFoldDB" id="A0A9E6ZY75"/>
<reference evidence="1" key="1">
    <citation type="submission" date="2021-09" db="EMBL/GenBank/DDBJ databases">
        <title>Network and meta-omics reveal the key degrader and cooperation patterns in an efficient 1,4-dioxane-degrading microbial community.</title>
        <authorList>
            <person name="Dai C."/>
        </authorList>
    </citation>
    <scope>NUCLEOTIDE SEQUENCE</scope>
    <source>
        <strain evidence="1">ZM13</strain>
        <plasmid evidence="1">pC</plasmid>
    </source>
</reference>
<gene>
    <name evidence="1" type="ORF">K9D25_23670</name>
</gene>
<dbReference type="KEGG" id="apol:K9D25_23670"/>
<dbReference type="RefSeq" id="WP_244451431.1">
    <property type="nucleotide sequence ID" value="NZ_CP083242.1"/>
</dbReference>
<protein>
    <submittedName>
        <fullName evidence="1">Uncharacterized protein</fullName>
    </submittedName>
</protein>
<accession>A0A9E6ZY75</accession>
<evidence type="ECO:0000313" key="2">
    <source>
        <dbReference type="Proteomes" id="UP000831684"/>
    </source>
</evidence>
<evidence type="ECO:0000313" key="1">
    <source>
        <dbReference type="EMBL" id="UOK73841.1"/>
    </source>
</evidence>